<dbReference type="AlphaFoldDB" id="A4U4Q6"/>
<reference evidence="1" key="1">
    <citation type="journal article" date="2007" name="J. Bacteriol.">
        <title>Comparative genome analysis of four magnetotactic bacteria reveals a complex set of group-specific genes implicated in magnetosome biomineralization and function.</title>
        <authorList>
            <person name="Richter M."/>
            <person name="Kube M."/>
            <person name="Bazylinski D.A."/>
            <person name="Lombardot T."/>
            <person name="Gloeckner F.O."/>
            <person name="Reinhardt R."/>
            <person name="Schueler D."/>
        </authorList>
    </citation>
    <scope>NUCLEOTIDE SEQUENCE</scope>
    <source>
        <strain evidence="1">MSR-1</strain>
    </source>
</reference>
<dbReference type="EMBL" id="CU459003">
    <property type="protein sequence ID" value="CAM77863.1"/>
    <property type="molecule type" value="Genomic_DNA"/>
</dbReference>
<proteinExistence type="predicted"/>
<gene>
    <name evidence="1" type="ORF">MGR_3931</name>
</gene>
<accession>A4U4Q6</accession>
<name>A4U4Q6_9PROT</name>
<evidence type="ECO:0000313" key="1">
    <source>
        <dbReference type="EMBL" id="CAM77863.1"/>
    </source>
</evidence>
<organism evidence="1">
    <name type="scientific">Magnetospirillum gryphiswaldense</name>
    <dbReference type="NCBI Taxonomy" id="55518"/>
    <lineage>
        <taxon>Bacteria</taxon>
        <taxon>Pseudomonadati</taxon>
        <taxon>Pseudomonadota</taxon>
        <taxon>Alphaproteobacteria</taxon>
        <taxon>Rhodospirillales</taxon>
        <taxon>Rhodospirillaceae</taxon>
        <taxon>Magnetospirillum</taxon>
    </lineage>
</organism>
<sequence length="233" mass="26236">MKKLEEDKPSDVGRLVRLEFGLFRALGYGNKDVAASLFEAVTTHPRWFVDLVCMAFKGEKEPRAEPQEHEVQAARISYDILHHCRRVPGTRPDGTVDGESLRAFVEEARRIYGDADRLAIGDQQLGGILAYAPTDADGTWPCLAVADVLDRLDLEEVRTGFRVGAFNKRGCHSRELHEGGAQERVLAETYRGHARRFHNSHPLLASALDDLADGYEQDARREDDRARLRRDEA</sequence>
<protein>
    <submittedName>
        <fullName evidence="1">Uncharacterized protein</fullName>
    </submittedName>
</protein>